<organism evidence="2 3">
    <name type="scientific">Rhamnella rubrinervis</name>
    <dbReference type="NCBI Taxonomy" id="2594499"/>
    <lineage>
        <taxon>Eukaryota</taxon>
        <taxon>Viridiplantae</taxon>
        <taxon>Streptophyta</taxon>
        <taxon>Embryophyta</taxon>
        <taxon>Tracheophyta</taxon>
        <taxon>Spermatophyta</taxon>
        <taxon>Magnoliopsida</taxon>
        <taxon>eudicotyledons</taxon>
        <taxon>Gunneridae</taxon>
        <taxon>Pentapetalae</taxon>
        <taxon>rosids</taxon>
        <taxon>fabids</taxon>
        <taxon>Rosales</taxon>
        <taxon>Rhamnaceae</taxon>
        <taxon>rhamnoid group</taxon>
        <taxon>Rhamneae</taxon>
        <taxon>Rhamnella</taxon>
    </lineage>
</organism>
<dbReference type="Proteomes" id="UP000796880">
    <property type="component" value="Unassembled WGS sequence"/>
</dbReference>
<reference evidence="2" key="1">
    <citation type="submission" date="2020-03" db="EMBL/GenBank/DDBJ databases">
        <title>A high-quality chromosome-level genome assembly of a woody plant with both climbing and erect habits, Rhamnella rubrinervis.</title>
        <authorList>
            <person name="Lu Z."/>
            <person name="Yang Y."/>
            <person name="Zhu X."/>
            <person name="Sun Y."/>
        </authorList>
    </citation>
    <scope>NUCLEOTIDE SEQUENCE</scope>
    <source>
        <strain evidence="2">BYM</strain>
        <tissue evidence="2">Leaf</tissue>
    </source>
</reference>
<proteinExistence type="predicted"/>
<dbReference type="OrthoDB" id="27237at2759"/>
<evidence type="ECO:0000313" key="3">
    <source>
        <dbReference type="Proteomes" id="UP000796880"/>
    </source>
</evidence>
<evidence type="ECO:0000256" key="1">
    <source>
        <dbReference type="SAM" id="MobiDB-lite"/>
    </source>
</evidence>
<dbReference type="EMBL" id="VOIH02000008">
    <property type="protein sequence ID" value="KAF3440277.1"/>
    <property type="molecule type" value="Genomic_DNA"/>
</dbReference>
<evidence type="ECO:0000313" key="2">
    <source>
        <dbReference type="EMBL" id="KAF3440277.1"/>
    </source>
</evidence>
<comment type="caution">
    <text evidence="2">The sequence shown here is derived from an EMBL/GenBank/DDBJ whole genome shotgun (WGS) entry which is preliminary data.</text>
</comment>
<gene>
    <name evidence="2" type="ORF">FNV43_RR18561</name>
</gene>
<accession>A0A8K0GT18</accession>
<keyword evidence="3" id="KW-1185">Reference proteome</keyword>
<sequence>MTISNESEDDIDIAEPFEGHDDGEDVFMPTYYDALNEDLKTTTLKKSFSNANEQAP</sequence>
<feature type="region of interest" description="Disordered" evidence="1">
    <location>
        <begin position="1"/>
        <end position="25"/>
    </location>
</feature>
<dbReference type="AlphaFoldDB" id="A0A8K0GT18"/>
<protein>
    <submittedName>
        <fullName evidence="2">Uncharacterized protein</fullName>
    </submittedName>
</protein>
<name>A0A8K0GT18_9ROSA</name>